<dbReference type="Proteomes" id="UP001176941">
    <property type="component" value="Chromosome 12"/>
</dbReference>
<gene>
    <name evidence="2" type="ORF">MRATA1EN1_LOCUS4505</name>
</gene>
<feature type="compositionally biased region" description="Basic and acidic residues" evidence="1">
    <location>
        <begin position="46"/>
        <end position="69"/>
    </location>
</feature>
<reference evidence="2" key="1">
    <citation type="submission" date="2023-04" db="EMBL/GenBank/DDBJ databases">
        <authorList>
            <consortium name="ELIXIR-Norway"/>
        </authorList>
    </citation>
    <scope>NUCLEOTIDE SEQUENCE [LARGE SCALE GENOMIC DNA]</scope>
</reference>
<evidence type="ECO:0000313" key="3">
    <source>
        <dbReference type="Proteomes" id="UP001176941"/>
    </source>
</evidence>
<protein>
    <submittedName>
        <fullName evidence="2">Uncharacterized protein</fullName>
    </submittedName>
</protein>
<keyword evidence="3" id="KW-1185">Reference proteome</keyword>
<feature type="compositionally biased region" description="Low complexity" evidence="1">
    <location>
        <begin position="120"/>
        <end position="144"/>
    </location>
</feature>
<evidence type="ECO:0000256" key="1">
    <source>
        <dbReference type="SAM" id="MobiDB-lite"/>
    </source>
</evidence>
<sequence>MLLARGSVDGLGEGRWRWPDTYPVGRCQQPGSLPPRTEVQGGRQADILRDRGGNPDGKRRSRLCGDPRGRRGRKPRTLPTSPKTRKARKTQTQRRPRKTARWQSQNRRRLRRRRRPPPGLAALGEAPKALQTQAAEPAAPTQAPTSFRFRTQQHRGCPVLLGDPGRHRSTQFHARRPWPLTLIKR</sequence>
<accession>A0ABN8Y1Q7</accession>
<feature type="compositionally biased region" description="Basic residues" evidence="1">
    <location>
        <begin position="83"/>
        <end position="116"/>
    </location>
</feature>
<proteinExistence type="predicted"/>
<feature type="region of interest" description="Disordered" evidence="1">
    <location>
        <begin position="1"/>
        <end position="144"/>
    </location>
</feature>
<evidence type="ECO:0000313" key="2">
    <source>
        <dbReference type="EMBL" id="CAI9155543.1"/>
    </source>
</evidence>
<dbReference type="EMBL" id="OX459948">
    <property type="protein sequence ID" value="CAI9155543.1"/>
    <property type="molecule type" value="Genomic_DNA"/>
</dbReference>
<organism evidence="2 3">
    <name type="scientific">Rangifer tarandus platyrhynchus</name>
    <name type="common">Svalbard reindeer</name>
    <dbReference type="NCBI Taxonomy" id="3082113"/>
    <lineage>
        <taxon>Eukaryota</taxon>
        <taxon>Metazoa</taxon>
        <taxon>Chordata</taxon>
        <taxon>Craniata</taxon>
        <taxon>Vertebrata</taxon>
        <taxon>Euteleostomi</taxon>
        <taxon>Mammalia</taxon>
        <taxon>Eutheria</taxon>
        <taxon>Laurasiatheria</taxon>
        <taxon>Artiodactyla</taxon>
        <taxon>Ruminantia</taxon>
        <taxon>Pecora</taxon>
        <taxon>Cervidae</taxon>
        <taxon>Odocoileinae</taxon>
        <taxon>Rangifer</taxon>
    </lineage>
</organism>
<name>A0ABN8Y1Q7_RANTA</name>